<dbReference type="Gene3D" id="3.30.160.270">
    <property type="match status" value="1"/>
</dbReference>
<protein>
    <recommendedName>
        <fullName evidence="2">2-isopropylmalate synthase LeuA allosteric (dimerisation) domain-containing protein</fullName>
    </recommendedName>
</protein>
<name>A0A3B9GZ31_9PROT</name>
<evidence type="ECO:0000313" key="3">
    <source>
        <dbReference type="EMBL" id="HAE27476.1"/>
    </source>
</evidence>
<evidence type="ECO:0000256" key="1">
    <source>
        <dbReference type="ARBA" id="ARBA00022679"/>
    </source>
</evidence>
<accession>A0A3B9GZ31</accession>
<organism evidence="3 4">
    <name type="scientific">Hyphomonas adhaerens</name>
    <dbReference type="NCBI Taxonomy" id="81029"/>
    <lineage>
        <taxon>Bacteria</taxon>
        <taxon>Pseudomonadati</taxon>
        <taxon>Pseudomonadota</taxon>
        <taxon>Alphaproteobacteria</taxon>
        <taxon>Hyphomonadales</taxon>
        <taxon>Hyphomonadaceae</taxon>
        <taxon>Hyphomonas</taxon>
    </lineage>
</organism>
<dbReference type="GO" id="GO:0003852">
    <property type="term" value="F:2-isopropylmalate synthase activity"/>
    <property type="evidence" value="ECO:0007669"/>
    <property type="project" value="InterPro"/>
</dbReference>
<dbReference type="GO" id="GO:0009098">
    <property type="term" value="P:L-leucine biosynthetic process"/>
    <property type="evidence" value="ECO:0007669"/>
    <property type="project" value="InterPro"/>
</dbReference>
<dbReference type="Proteomes" id="UP000259610">
    <property type="component" value="Unassembled WGS sequence"/>
</dbReference>
<dbReference type="Pfam" id="PF08502">
    <property type="entry name" value="LeuA_dimer"/>
    <property type="match status" value="1"/>
</dbReference>
<evidence type="ECO:0000313" key="4">
    <source>
        <dbReference type="Proteomes" id="UP000259610"/>
    </source>
</evidence>
<gene>
    <name evidence="3" type="ORF">DCG58_09975</name>
</gene>
<sequence>QAAVSVRLNDADGFMATGRASDPDTLVASAKAYLHAVNKLENRKAKRRAA</sequence>
<comment type="caution">
    <text evidence="3">The sequence shown here is derived from an EMBL/GenBank/DDBJ whole genome shotgun (WGS) entry which is preliminary data.</text>
</comment>
<dbReference type="EMBL" id="DMAN01000219">
    <property type="protein sequence ID" value="HAE27476.1"/>
    <property type="molecule type" value="Genomic_DNA"/>
</dbReference>
<feature type="domain" description="2-isopropylmalate synthase LeuA allosteric (dimerisation)" evidence="2">
    <location>
        <begin position="1"/>
        <end position="40"/>
    </location>
</feature>
<evidence type="ECO:0000259" key="2">
    <source>
        <dbReference type="Pfam" id="PF08502"/>
    </source>
</evidence>
<keyword evidence="1" id="KW-0808">Transferase</keyword>
<dbReference type="InterPro" id="IPR013709">
    <property type="entry name" value="2-isopropylmalate_synth_dimer"/>
</dbReference>
<proteinExistence type="predicted"/>
<dbReference type="InterPro" id="IPR036230">
    <property type="entry name" value="LeuA_allosteric_dom_sf"/>
</dbReference>
<feature type="non-terminal residue" evidence="3">
    <location>
        <position position="1"/>
    </location>
</feature>
<reference evidence="3 4" key="1">
    <citation type="journal article" date="2018" name="Nat. Biotechnol.">
        <title>A standardized bacterial taxonomy based on genome phylogeny substantially revises the tree of life.</title>
        <authorList>
            <person name="Parks D.H."/>
            <person name="Chuvochina M."/>
            <person name="Waite D.W."/>
            <person name="Rinke C."/>
            <person name="Skarshewski A."/>
            <person name="Chaumeil P.A."/>
            <person name="Hugenholtz P."/>
        </authorList>
    </citation>
    <scope>NUCLEOTIDE SEQUENCE [LARGE SCALE GENOMIC DNA]</scope>
    <source>
        <strain evidence="3">UBA8733</strain>
    </source>
</reference>
<dbReference type="SUPFAM" id="SSF110921">
    <property type="entry name" value="2-isopropylmalate synthase LeuA, allosteric (dimerisation) domain"/>
    <property type="match status" value="1"/>
</dbReference>
<dbReference type="AlphaFoldDB" id="A0A3B9GZ31"/>